<evidence type="ECO:0000256" key="2">
    <source>
        <dbReference type="ARBA" id="ARBA00004687"/>
    </source>
</evidence>
<evidence type="ECO:0000313" key="13">
    <source>
        <dbReference type="Proteomes" id="UP000597762"/>
    </source>
</evidence>
<name>A0A812CYU0_ACAPH</name>
<evidence type="ECO:0000256" key="4">
    <source>
        <dbReference type="ARBA" id="ARBA00022502"/>
    </source>
</evidence>
<evidence type="ECO:0000256" key="3">
    <source>
        <dbReference type="ARBA" id="ARBA00008698"/>
    </source>
</evidence>
<evidence type="ECO:0000256" key="9">
    <source>
        <dbReference type="ARBA" id="ARBA00022989"/>
    </source>
</evidence>
<protein>
    <recommendedName>
        <fullName evidence="11">GPI mannosyltransferase 2</fullName>
        <ecNumber evidence="11">2.4.1.-</ecNumber>
    </recommendedName>
</protein>
<evidence type="ECO:0000313" key="12">
    <source>
        <dbReference type="EMBL" id="CAE1283622.1"/>
    </source>
</evidence>
<feature type="transmembrane region" description="Helical" evidence="11">
    <location>
        <begin position="156"/>
        <end position="176"/>
    </location>
</feature>
<dbReference type="GO" id="GO:0000009">
    <property type="term" value="F:alpha-1,6-mannosyltransferase activity"/>
    <property type="evidence" value="ECO:0007669"/>
    <property type="project" value="InterPro"/>
</dbReference>
<accession>A0A812CYU0</accession>
<keyword evidence="7 11" id="KW-0812">Transmembrane</keyword>
<evidence type="ECO:0000256" key="8">
    <source>
        <dbReference type="ARBA" id="ARBA00022824"/>
    </source>
</evidence>
<keyword evidence="10 11" id="KW-0472">Membrane</keyword>
<keyword evidence="13" id="KW-1185">Reference proteome</keyword>
<keyword evidence="8 11" id="KW-0256">Endoplasmic reticulum</keyword>
<comment type="similarity">
    <text evidence="3 11">Belongs to the PIGV family.</text>
</comment>
<comment type="pathway">
    <text evidence="2 11">Glycolipid biosynthesis; glycosylphosphatidylinositol-anchor biosynthesis.</text>
</comment>
<dbReference type="InterPro" id="IPR007315">
    <property type="entry name" value="PIG-V/Gpi18"/>
</dbReference>
<dbReference type="OrthoDB" id="10252502at2759"/>
<dbReference type="EMBL" id="CAHIKZ030002241">
    <property type="protein sequence ID" value="CAE1283622.1"/>
    <property type="molecule type" value="Genomic_DNA"/>
</dbReference>
<evidence type="ECO:0000256" key="7">
    <source>
        <dbReference type="ARBA" id="ARBA00022692"/>
    </source>
</evidence>
<organism evidence="12 13">
    <name type="scientific">Acanthosepion pharaonis</name>
    <name type="common">Pharaoh cuttlefish</name>
    <name type="synonym">Sepia pharaonis</name>
    <dbReference type="NCBI Taxonomy" id="158019"/>
    <lineage>
        <taxon>Eukaryota</taxon>
        <taxon>Metazoa</taxon>
        <taxon>Spiralia</taxon>
        <taxon>Lophotrochozoa</taxon>
        <taxon>Mollusca</taxon>
        <taxon>Cephalopoda</taxon>
        <taxon>Coleoidea</taxon>
        <taxon>Decapodiformes</taxon>
        <taxon>Sepiida</taxon>
        <taxon>Sepiina</taxon>
        <taxon>Sepiidae</taxon>
        <taxon>Acanthosepion</taxon>
    </lineage>
</organism>
<comment type="subcellular location">
    <subcellularLocation>
        <location evidence="1 11">Endoplasmic reticulum membrane</location>
        <topology evidence="1 11">Multi-pass membrane protein</topology>
    </subcellularLocation>
</comment>
<dbReference type="PANTHER" id="PTHR12468:SF2">
    <property type="entry name" value="GPI MANNOSYLTRANSFERASE 2"/>
    <property type="match status" value="1"/>
</dbReference>
<evidence type="ECO:0000256" key="5">
    <source>
        <dbReference type="ARBA" id="ARBA00022676"/>
    </source>
</evidence>
<evidence type="ECO:0000256" key="10">
    <source>
        <dbReference type="ARBA" id="ARBA00023136"/>
    </source>
</evidence>
<dbReference type="EC" id="2.4.1.-" evidence="11"/>
<dbReference type="AlphaFoldDB" id="A0A812CYU0"/>
<dbReference type="GO" id="GO:0031501">
    <property type="term" value="C:mannosyltransferase complex"/>
    <property type="evidence" value="ECO:0007669"/>
    <property type="project" value="TreeGrafter"/>
</dbReference>
<dbReference type="PANTHER" id="PTHR12468">
    <property type="entry name" value="GPI MANNOSYLTRANSFERASE 2"/>
    <property type="match status" value="1"/>
</dbReference>
<dbReference type="GO" id="GO:0006506">
    <property type="term" value="P:GPI anchor biosynthetic process"/>
    <property type="evidence" value="ECO:0007669"/>
    <property type="project" value="UniProtKB-UniPathway"/>
</dbReference>
<feature type="transmembrane region" description="Helical" evidence="11">
    <location>
        <begin position="7"/>
        <end position="30"/>
    </location>
</feature>
<comment type="function">
    <text evidence="11">Mannosyltransferase involved in glycosylphosphatidylinositol-anchor biosynthesis.</text>
</comment>
<keyword evidence="6 11" id="KW-0808">Transferase</keyword>
<dbReference type="GO" id="GO:0004376">
    <property type="term" value="F:GPI mannosyltransferase activity"/>
    <property type="evidence" value="ECO:0007669"/>
    <property type="project" value="InterPro"/>
</dbReference>
<evidence type="ECO:0000256" key="1">
    <source>
        <dbReference type="ARBA" id="ARBA00004477"/>
    </source>
</evidence>
<reference evidence="12" key="1">
    <citation type="submission" date="2021-01" db="EMBL/GenBank/DDBJ databases">
        <authorList>
            <person name="Li R."/>
            <person name="Bekaert M."/>
        </authorList>
    </citation>
    <scope>NUCLEOTIDE SEQUENCE</scope>
    <source>
        <strain evidence="12">Farmed</strain>
    </source>
</reference>
<comment type="caution">
    <text evidence="11">Lacks conserved residue(s) required for the propagation of feature annotation.</text>
</comment>
<keyword evidence="9 11" id="KW-1133">Transmembrane helix</keyword>
<dbReference type="Proteomes" id="UP000597762">
    <property type="component" value="Unassembled WGS sequence"/>
</dbReference>
<proteinExistence type="inferred from homology"/>
<dbReference type="GO" id="GO:0005789">
    <property type="term" value="C:endoplasmic reticulum membrane"/>
    <property type="evidence" value="ECO:0007669"/>
    <property type="project" value="UniProtKB-SubCell"/>
</dbReference>
<evidence type="ECO:0000256" key="11">
    <source>
        <dbReference type="RuleBase" id="RU363112"/>
    </source>
</evidence>
<sequence length="179" mass="20625">MDYSQGDLIYFALTCKIFLLVLQVVSNALIPDHDAEVFNPFIEEDAPVNFADTLVDILFAGLRRWDAVYFLHIAEHGYTYENCLAFFPLFPLTVLTRLMASSSPLIYWFSAYLMTKPINNDQSQLLISQKFSPVIKRLYIILQEHLWKNSSVASKLILTYFIAYSIIGTMAFSNFLPWT</sequence>
<dbReference type="Pfam" id="PF04188">
    <property type="entry name" value="Mannosyl_trans2"/>
    <property type="match status" value="1"/>
</dbReference>
<gene>
    <name evidence="12" type="ORF">SPHA_44157</name>
</gene>
<feature type="transmembrane region" description="Helical" evidence="11">
    <location>
        <begin position="85"/>
        <end position="109"/>
    </location>
</feature>
<evidence type="ECO:0000256" key="6">
    <source>
        <dbReference type="ARBA" id="ARBA00022679"/>
    </source>
</evidence>
<comment type="caution">
    <text evidence="12">The sequence shown here is derived from an EMBL/GenBank/DDBJ whole genome shotgun (WGS) entry which is preliminary data.</text>
</comment>
<dbReference type="UniPathway" id="UPA00196"/>
<keyword evidence="4 11" id="KW-0337">GPI-anchor biosynthesis</keyword>
<keyword evidence="5 11" id="KW-0328">Glycosyltransferase</keyword>